<feature type="domain" description="Endonuclease GajA/Old nuclease/RecF-like AAA" evidence="1">
    <location>
        <begin position="1"/>
        <end position="388"/>
    </location>
</feature>
<dbReference type="PANTHER" id="PTHR43581:SF4">
    <property type="entry name" value="ATP_GTP PHOSPHATASE"/>
    <property type="match status" value="1"/>
</dbReference>
<organism evidence="3 4">
    <name type="scientific">Sphingobacterium thalpophilum</name>
    <dbReference type="NCBI Taxonomy" id="259"/>
    <lineage>
        <taxon>Bacteria</taxon>
        <taxon>Pseudomonadati</taxon>
        <taxon>Bacteroidota</taxon>
        <taxon>Sphingobacteriia</taxon>
        <taxon>Sphingobacteriales</taxon>
        <taxon>Sphingobacteriaceae</taxon>
        <taxon>Sphingobacterium</taxon>
    </lineage>
</organism>
<dbReference type="Pfam" id="PF20469">
    <property type="entry name" value="OLD-like_TOPRIM"/>
    <property type="match status" value="1"/>
</dbReference>
<accession>A0ABV4HI90</accession>
<dbReference type="InterPro" id="IPR041685">
    <property type="entry name" value="AAA_GajA/Old/RecF-like"/>
</dbReference>
<dbReference type="EMBL" id="JBEOQB010000007">
    <property type="protein sequence ID" value="MEZ0454163.1"/>
    <property type="molecule type" value="Genomic_DNA"/>
</dbReference>
<evidence type="ECO:0000259" key="1">
    <source>
        <dbReference type="Pfam" id="PF13175"/>
    </source>
</evidence>
<dbReference type="CDD" id="cd01026">
    <property type="entry name" value="TOPRIM_OLD"/>
    <property type="match status" value="1"/>
</dbReference>
<feature type="domain" description="OLD protein-like TOPRIM" evidence="2">
    <location>
        <begin position="436"/>
        <end position="503"/>
    </location>
</feature>
<evidence type="ECO:0000313" key="3">
    <source>
        <dbReference type="EMBL" id="MEZ0454163.1"/>
    </source>
</evidence>
<dbReference type="Proteomes" id="UP001566204">
    <property type="component" value="Unassembled WGS sequence"/>
</dbReference>
<dbReference type="InterPro" id="IPR034139">
    <property type="entry name" value="TOPRIM_OLD"/>
</dbReference>
<name>A0ABV4HI90_9SPHI</name>
<comment type="caution">
    <text evidence="3">The sequence shown here is derived from an EMBL/GenBank/DDBJ whole genome shotgun (WGS) entry which is preliminary data.</text>
</comment>
<sequence length="704" mass="79954">MFISSLSIRNFRNFKQAKFNFKNGINTIIGENGSGKTNLFYALRILLDDIMPRYIKFYPSDFNRSLGSQWAGHWIIISLEFENLDASEEAQALAVQTSGHMDSVNKGSYSVYFRPKYQFRKELYDYSQTGGKNEADLQLLLNKITIEDYEAVYLSRGVGDFSDDASYKKYVGDFESIEFPDPDEKEDLIFGTWLPREINIHNEVSCTFIKALRDVESDLRSYANNPLVNLLRGKEKTVEVAKQNDIIDSIDKLNDQISSLDEVQNVRKGIDKSIKEAVGTTYAPNINIKSELPNEMEKLFQSLKLWVGDPDDEGYEGRIWELSLGGANLIYLSLKLLEYERVKTDKIANFLLIEEPEAHIHTHIQKTLFDNLKENKTQVIISTHSTHISSVSKISSVNILCRGKQEAHVFHPSNNLDENEIGRIERYLDAVRSNLLFAKGILLVEGDAEQILIPAMFKRVFGLSLDEIGVSLVNIGSTGFANVARLFHEDRINKCCAIITDYDQSIVALPDDSDDDTDYERHCRASQEKGEERKAHLDSFCDGNAFLKPFYSKYTFEVDLLMNGNSFEFVNCLDKIYKQAASIQKSKDKLENSSVEIAGVEVLRLAEKYGKGWLALLLAEQLVYNTFIPDYILEAIAFASSHLNPASKAKAINYRLKAIRGHKDAGDYDTAQKFIEKGKTPEQLVVDFCASFENDQLTKFFNLL</sequence>
<evidence type="ECO:0000259" key="2">
    <source>
        <dbReference type="Pfam" id="PF20469"/>
    </source>
</evidence>
<dbReference type="RefSeq" id="WP_370482787.1">
    <property type="nucleotide sequence ID" value="NZ_JBEOQA010000002.1"/>
</dbReference>
<dbReference type="SUPFAM" id="SSF52540">
    <property type="entry name" value="P-loop containing nucleoside triphosphate hydrolases"/>
    <property type="match status" value="1"/>
</dbReference>
<proteinExistence type="predicted"/>
<dbReference type="Gene3D" id="3.40.50.300">
    <property type="entry name" value="P-loop containing nucleotide triphosphate hydrolases"/>
    <property type="match status" value="1"/>
</dbReference>
<gene>
    <name evidence="3" type="ORF">ABTW24_21410</name>
</gene>
<dbReference type="InterPro" id="IPR051396">
    <property type="entry name" value="Bact_Antivir_Def_Nuclease"/>
</dbReference>
<dbReference type="Pfam" id="PF13175">
    <property type="entry name" value="AAA_15"/>
    <property type="match status" value="1"/>
</dbReference>
<reference evidence="3 4" key="1">
    <citation type="submission" date="2024-06" db="EMBL/GenBank/DDBJ databases">
        <title>Soil Sphingobacterium thalpophilum.</title>
        <authorList>
            <person name="Yang J."/>
            <person name="Li J."/>
        </authorList>
    </citation>
    <scope>NUCLEOTIDE SEQUENCE [LARGE SCALE GENOMIC DNA]</scope>
    <source>
        <strain evidence="3 4">22g91tb</strain>
    </source>
</reference>
<keyword evidence="4" id="KW-1185">Reference proteome</keyword>
<dbReference type="InterPro" id="IPR027417">
    <property type="entry name" value="P-loop_NTPase"/>
</dbReference>
<evidence type="ECO:0000313" key="4">
    <source>
        <dbReference type="Proteomes" id="UP001566204"/>
    </source>
</evidence>
<dbReference type="PANTHER" id="PTHR43581">
    <property type="entry name" value="ATP/GTP PHOSPHATASE"/>
    <property type="match status" value="1"/>
</dbReference>
<protein>
    <submittedName>
        <fullName evidence="3">AAA family ATPase</fullName>
    </submittedName>
</protein>